<evidence type="ECO:0000256" key="7">
    <source>
        <dbReference type="ARBA" id="ARBA00060749"/>
    </source>
</evidence>
<comment type="catalytic activity">
    <reaction evidence="5 9">
        <text>N(7)-methyl-GTP + H2O = N(7)-methyl-GMP + diphosphate + H(+)</text>
        <dbReference type="Rhea" id="RHEA:58744"/>
        <dbReference type="ChEBI" id="CHEBI:15377"/>
        <dbReference type="ChEBI" id="CHEBI:15378"/>
        <dbReference type="ChEBI" id="CHEBI:33019"/>
        <dbReference type="ChEBI" id="CHEBI:58285"/>
        <dbReference type="ChEBI" id="CHEBI:87133"/>
    </reaction>
</comment>
<dbReference type="SUPFAM" id="SSF52972">
    <property type="entry name" value="ITPase-like"/>
    <property type="match status" value="1"/>
</dbReference>
<dbReference type="Gene3D" id="3.90.950.10">
    <property type="match status" value="1"/>
</dbReference>
<dbReference type="FunFam" id="3.90.950.10:FF:000005">
    <property type="entry name" value="7-methyl-GTP pyrophosphatase"/>
    <property type="match status" value="1"/>
</dbReference>
<evidence type="ECO:0000256" key="3">
    <source>
        <dbReference type="ARBA" id="ARBA00022801"/>
    </source>
</evidence>
<accession>A4Y5R8</accession>
<organism evidence="10">
    <name type="scientific">Shewanella putrefaciens (strain CN-32 / ATCC BAA-453)</name>
    <dbReference type="NCBI Taxonomy" id="319224"/>
    <lineage>
        <taxon>Bacteria</taxon>
        <taxon>Pseudomonadati</taxon>
        <taxon>Pseudomonadota</taxon>
        <taxon>Gammaproteobacteria</taxon>
        <taxon>Alteromonadales</taxon>
        <taxon>Shewanellaceae</taxon>
        <taxon>Shewanella</taxon>
    </lineage>
</organism>
<dbReference type="HAMAP" id="MF_00528">
    <property type="entry name" value="Maf"/>
    <property type="match status" value="1"/>
</dbReference>
<sequence>MTYSFADISFMSTQLILASTSVYRQSLLQKLGLPFECCNPNIDETAQTNETAHALVLRLAKAKAIAGAEQFPDGLIIGSDQVAVIDDKIIGKPHHFDNAVAQLTQASGKAITFYTGLALYNAKTGAMAAEVEPFTVHFRHLSHAQIVAYVEKEEPYYCAGSFKSEGLGIALFTELEGRDPNTLVGLPLILLTEMLLAQGVDVLA</sequence>
<comment type="subcellular location">
    <subcellularLocation>
        <location evidence="1 9">Cytoplasm</location>
    </subcellularLocation>
</comment>
<comment type="similarity">
    <text evidence="7 9">Belongs to the Maf family. YceF subfamily.</text>
</comment>
<keyword evidence="4 9" id="KW-0546">Nucleotide metabolism</keyword>
<evidence type="ECO:0000256" key="2">
    <source>
        <dbReference type="ARBA" id="ARBA00022490"/>
    </source>
</evidence>
<dbReference type="KEGG" id="spc:Sputcn32_1576"/>
<dbReference type="GO" id="GO:0047429">
    <property type="term" value="F:nucleoside triphosphate diphosphatase activity"/>
    <property type="evidence" value="ECO:0007669"/>
    <property type="project" value="InterPro"/>
</dbReference>
<proteinExistence type="inferred from homology"/>
<comment type="caution">
    <text evidence="9">Lacks conserved residue(s) required for the propagation of feature annotation.</text>
</comment>
<evidence type="ECO:0000256" key="4">
    <source>
        <dbReference type="ARBA" id="ARBA00023080"/>
    </source>
</evidence>
<feature type="site" description="Important for substrate specificity" evidence="9">
    <location>
        <position position="81"/>
    </location>
</feature>
<feature type="site" description="Important for substrate specificity" evidence="9">
    <location>
        <position position="165"/>
    </location>
</feature>
<gene>
    <name evidence="10" type="ordered locus">Sputcn32_1576</name>
</gene>
<evidence type="ECO:0000256" key="1">
    <source>
        <dbReference type="ARBA" id="ARBA00004496"/>
    </source>
</evidence>
<evidence type="ECO:0000313" key="10">
    <source>
        <dbReference type="EMBL" id="ABP75301.1"/>
    </source>
</evidence>
<dbReference type="eggNOG" id="COG0424">
    <property type="taxonomic scope" value="Bacteria"/>
</dbReference>
<dbReference type="AlphaFoldDB" id="A4Y5R8"/>
<evidence type="ECO:0000256" key="8">
    <source>
        <dbReference type="ARBA" id="ARBA00068163"/>
    </source>
</evidence>
<dbReference type="EMBL" id="CP000681">
    <property type="protein sequence ID" value="ABP75301.1"/>
    <property type="molecule type" value="Genomic_DNA"/>
</dbReference>
<feature type="site" description="Important for substrate specificity" evidence="9">
    <location>
        <position position="23"/>
    </location>
</feature>
<dbReference type="PIRSF" id="PIRSF006305">
    <property type="entry name" value="Maf"/>
    <property type="match status" value="1"/>
</dbReference>
<dbReference type="GO" id="GO:0009117">
    <property type="term" value="P:nucleotide metabolic process"/>
    <property type="evidence" value="ECO:0007669"/>
    <property type="project" value="UniProtKB-KW"/>
</dbReference>
<dbReference type="NCBIfam" id="TIGR00172">
    <property type="entry name" value="maf"/>
    <property type="match status" value="1"/>
</dbReference>
<keyword evidence="3 9" id="KW-0378">Hydrolase</keyword>
<evidence type="ECO:0000256" key="6">
    <source>
        <dbReference type="ARBA" id="ARBA00053369"/>
    </source>
</evidence>
<dbReference type="HOGENOM" id="CLU_040416_1_0_6"/>
<comment type="cofactor">
    <cofactor evidence="9">
        <name>a divalent metal cation</name>
        <dbReference type="ChEBI" id="CHEBI:60240"/>
    </cofactor>
</comment>
<comment type="function">
    <text evidence="6 9">Nucleoside triphosphate pyrophosphatase that hydrolyzes 7-methyl-GTP (m(7)GTP). May have a dual role in cell division arrest and in preventing the incorporation of modified nucleotides into cellular nucleic acids.</text>
</comment>
<dbReference type="InterPro" id="IPR003697">
    <property type="entry name" value="Maf-like"/>
</dbReference>
<dbReference type="InterPro" id="IPR029001">
    <property type="entry name" value="ITPase-like_fam"/>
</dbReference>
<dbReference type="STRING" id="319224.Sputcn32_1576"/>
<name>A4Y5R8_SHEPC</name>
<dbReference type="PANTHER" id="PTHR43213:SF10">
    <property type="entry name" value="7-METHYL-GTP PYROPHOSPHATASE"/>
    <property type="match status" value="1"/>
</dbReference>
<dbReference type="GO" id="GO:0005737">
    <property type="term" value="C:cytoplasm"/>
    <property type="evidence" value="ECO:0007669"/>
    <property type="project" value="UniProtKB-SubCell"/>
</dbReference>
<dbReference type="CDD" id="cd00555">
    <property type="entry name" value="Maf"/>
    <property type="match status" value="1"/>
</dbReference>
<reference evidence="10" key="1">
    <citation type="submission" date="2007-04" db="EMBL/GenBank/DDBJ databases">
        <title>Complete sequence of Shewanella putrefaciens CN-32.</title>
        <authorList>
            <consortium name="US DOE Joint Genome Institute"/>
            <person name="Copeland A."/>
            <person name="Lucas S."/>
            <person name="Lapidus A."/>
            <person name="Barry K."/>
            <person name="Detter J.C."/>
            <person name="Glavina del Rio T."/>
            <person name="Hammon N."/>
            <person name="Israni S."/>
            <person name="Dalin E."/>
            <person name="Tice H."/>
            <person name="Pitluck S."/>
            <person name="Chain P."/>
            <person name="Malfatti S."/>
            <person name="Shin M."/>
            <person name="Vergez L."/>
            <person name="Schmutz J."/>
            <person name="Larimer F."/>
            <person name="Land M."/>
            <person name="Hauser L."/>
            <person name="Kyrpides N."/>
            <person name="Mikhailova N."/>
            <person name="Romine M.F."/>
            <person name="Fredrickson J."/>
            <person name="Tiedje J."/>
            <person name="Richardson P."/>
        </authorList>
    </citation>
    <scope>NUCLEOTIDE SEQUENCE [LARGE SCALE GENOMIC DNA]</scope>
    <source>
        <strain evidence="10">CN-32</strain>
    </source>
</reference>
<feature type="active site" description="Proton acceptor" evidence="9">
    <location>
        <position position="80"/>
    </location>
</feature>
<dbReference type="EC" id="3.6.1.-" evidence="9"/>
<evidence type="ECO:0000256" key="9">
    <source>
        <dbReference type="HAMAP-Rule" id="MF_00528"/>
    </source>
</evidence>
<protein>
    <recommendedName>
        <fullName evidence="8 9">7-methyl-GTP pyrophosphatase</fullName>
        <shortName evidence="9">m(7)GTP pyrophosphatase</shortName>
        <ecNumber evidence="9">3.6.1.-</ecNumber>
    </recommendedName>
</protein>
<evidence type="ECO:0000256" key="5">
    <source>
        <dbReference type="ARBA" id="ARBA00050213"/>
    </source>
</evidence>
<dbReference type="PANTHER" id="PTHR43213">
    <property type="entry name" value="BIFUNCTIONAL DTTP/UTP PYROPHOSPHATASE/METHYLTRANSFERASE PROTEIN-RELATED"/>
    <property type="match status" value="1"/>
</dbReference>
<dbReference type="Pfam" id="PF02545">
    <property type="entry name" value="Maf"/>
    <property type="match status" value="1"/>
</dbReference>
<keyword evidence="2 9" id="KW-0963">Cytoplasm</keyword>